<accession>A0ABR7S2G6</accession>
<dbReference type="EMBL" id="LZEU01000001">
    <property type="protein sequence ID" value="MBC9251663.1"/>
    <property type="molecule type" value="Genomic_DNA"/>
</dbReference>
<gene>
    <name evidence="2" type="ORF">A9179_15425</name>
</gene>
<dbReference type="RefSeq" id="WP_187807155.1">
    <property type="nucleotide sequence ID" value="NZ_LZEU01000001.1"/>
</dbReference>
<comment type="caution">
    <text evidence="2">The sequence shown here is derived from an EMBL/GenBank/DDBJ whole genome shotgun (WGS) entry which is preliminary data.</text>
</comment>
<evidence type="ECO:0000313" key="3">
    <source>
        <dbReference type="Proteomes" id="UP000744555"/>
    </source>
</evidence>
<evidence type="ECO:0000256" key="1">
    <source>
        <dbReference type="SAM" id="MobiDB-lite"/>
    </source>
</evidence>
<dbReference type="Proteomes" id="UP000744555">
    <property type="component" value="Unassembled WGS sequence"/>
</dbReference>
<organism evidence="2 3">
    <name type="scientific">Aquipseudomonas alcaligenes</name>
    <name type="common">Pseudomonas alcaligenes</name>
    <dbReference type="NCBI Taxonomy" id="43263"/>
    <lineage>
        <taxon>Bacteria</taxon>
        <taxon>Pseudomonadati</taxon>
        <taxon>Pseudomonadota</taxon>
        <taxon>Gammaproteobacteria</taxon>
        <taxon>Pseudomonadales</taxon>
        <taxon>Pseudomonadaceae</taxon>
        <taxon>Aquipseudomonas</taxon>
    </lineage>
</organism>
<name>A0ABR7S2G6_AQUAC</name>
<proteinExistence type="predicted"/>
<protein>
    <submittedName>
        <fullName evidence="2">Uncharacterized protein</fullName>
    </submittedName>
</protein>
<feature type="compositionally biased region" description="Polar residues" evidence="1">
    <location>
        <begin position="1"/>
        <end position="10"/>
    </location>
</feature>
<feature type="region of interest" description="Disordered" evidence="1">
    <location>
        <begin position="1"/>
        <end position="36"/>
    </location>
</feature>
<reference evidence="2 3" key="1">
    <citation type="submission" date="2016-06" db="EMBL/GenBank/DDBJ databases">
        <authorList>
            <person name="Ramos C."/>
            <person name="Pintado A."/>
            <person name="Crespo-Gomez J.I."/>
        </authorList>
    </citation>
    <scope>NUCLEOTIDE SEQUENCE [LARGE SCALE GENOMIC DNA]</scope>
    <source>
        <strain evidence="2 3">AVO110</strain>
    </source>
</reference>
<evidence type="ECO:0000313" key="2">
    <source>
        <dbReference type="EMBL" id="MBC9251663.1"/>
    </source>
</evidence>
<sequence length="133" mass="15017">MSQIDPQQRLTILDDPQAQECTLYRPDDNDPDAEEEDLGDARVLFAGPFEAPVEWDAAEREEFFADCDPALFVRAYIECEAKPGSKGYFVADIGDYVATLPGQGEVLMYYVHDFIEDASGRLFVLLRDEEVLD</sequence>
<keyword evidence="3" id="KW-1185">Reference proteome</keyword>